<dbReference type="RefSeq" id="WP_317787809.1">
    <property type="nucleotide sequence ID" value="NZ_AP028461.1"/>
</dbReference>
<dbReference type="InterPro" id="IPR010982">
    <property type="entry name" value="Lambda_DNA-bd_dom_sf"/>
</dbReference>
<comment type="caution">
    <text evidence="3">The sequence shown here is derived from an EMBL/GenBank/DDBJ whole genome shotgun (WGS) entry which is preliminary data.</text>
</comment>
<accession>A0ABW4A8Q6</accession>
<feature type="domain" description="HTH cro/C1-type" evidence="2">
    <location>
        <begin position="16"/>
        <end position="76"/>
    </location>
</feature>
<dbReference type="PROSITE" id="PS50943">
    <property type="entry name" value="HTH_CROC1"/>
    <property type="match status" value="1"/>
</dbReference>
<protein>
    <submittedName>
        <fullName evidence="3">Multiprotein-bridging factor 1 family protein</fullName>
    </submittedName>
</protein>
<evidence type="ECO:0000313" key="4">
    <source>
        <dbReference type="Proteomes" id="UP001597183"/>
    </source>
</evidence>
<evidence type="ECO:0000313" key="3">
    <source>
        <dbReference type="EMBL" id="MFD1366938.1"/>
    </source>
</evidence>
<reference evidence="4" key="1">
    <citation type="journal article" date="2019" name="Int. J. Syst. Evol. Microbiol.">
        <title>The Global Catalogue of Microorganisms (GCM) 10K type strain sequencing project: providing services to taxonomists for standard genome sequencing and annotation.</title>
        <authorList>
            <consortium name="The Broad Institute Genomics Platform"/>
            <consortium name="The Broad Institute Genome Sequencing Center for Infectious Disease"/>
            <person name="Wu L."/>
            <person name="Ma J."/>
        </authorList>
    </citation>
    <scope>NUCLEOTIDE SEQUENCE [LARGE SCALE GENOMIC DNA]</scope>
    <source>
        <strain evidence="4">CCM 7526</strain>
    </source>
</reference>
<keyword evidence="1" id="KW-0175">Coiled coil</keyword>
<feature type="coiled-coil region" evidence="1">
    <location>
        <begin position="85"/>
        <end position="126"/>
    </location>
</feature>
<dbReference type="EMBL" id="JBHTMK010000019">
    <property type="protein sequence ID" value="MFD1366938.1"/>
    <property type="molecule type" value="Genomic_DNA"/>
</dbReference>
<sequence>MTHKDPSAEAAFGAQVRLAREARQWTQEALARHLRETSGIGMDQAAVARLEGGKRSIRLNEASALAKLLGLDLQALSSVVPRLTAEEYEEAKASLEEATEKEAEAASELRRVKDELEGRIVALNVERRHWSTQMWRFGQMIAEYEARNGE</sequence>
<dbReference type="SMART" id="SM00530">
    <property type="entry name" value="HTH_XRE"/>
    <property type="match status" value="1"/>
</dbReference>
<name>A0ABW4A8Q6_9ACTN</name>
<evidence type="ECO:0000256" key="1">
    <source>
        <dbReference type="SAM" id="Coils"/>
    </source>
</evidence>
<dbReference type="Pfam" id="PF13560">
    <property type="entry name" value="HTH_31"/>
    <property type="match status" value="1"/>
</dbReference>
<dbReference type="InterPro" id="IPR001387">
    <property type="entry name" value="Cro/C1-type_HTH"/>
</dbReference>
<evidence type="ECO:0000259" key="2">
    <source>
        <dbReference type="PROSITE" id="PS50943"/>
    </source>
</evidence>
<gene>
    <name evidence="3" type="ORF">ACFQ5G_16420</name>
</gene>
<dbReference type="Gene3D" id="1.10.260.40">
    <property type="entry name" value="lambda repressor-like DNA-binding domains"/>
    <property type="match status" value="1"/>
</dbReference>
<keyword evidence="4" id="KW-1185">Reference proteome</keyword>
<organism evidence="3 4">
    <name type="scientific">Actinoplanes sichuanensis</name>
    <dbReference type="NCBI Taxonomy" id="512349"/>
    <lineage>
        <taxon>Bacteria</taxon>
        <taxon>Bacillati</taxon>
        <taxon>Actinomycetota</taxon>
        <taxon>Actinomycetes</taxon>
        <taxon>Micromonosporales</taxon>
        <taxon>Micromonosporaceae</taxon>
        <taxon>Actinoplanes</taxon>
    </lineage>
</organism>
<dbReference type="CDD" id="cd00093">
    <property type="entry name" value="HTH_XRE"/>
    <property type="match status" value="1"/>
</dbReference>
<proteinExistence type="predicted"/>
<dbReference type="Proteomes" id="UP001597183">
    <property type="component" value="Unassembled WGS sequence"/>
</dbReference>
<dbReference type="SUPFAM" id="SSF47413">
    <property type="entry name" value="lambda repressor-like DNA-binding domains"/>
    <property type="match status" value="1"/>
</dbReference>